<protein>
    <submittedName>
        <fullName evidence="3">Winged helix-turn-helix transcriptional regulator</fullName>
    </submittedName>
</protein>
<reference evidence="3 4" key="1">
    <citation type="submission" date="2019-09" db="EMBL/GenBank/DDBJ databases">
        <title>Genome sequence of Roseospira marina, one of the more divergent members of the non-sulfur purple photosynthetic bacterial family, the Rhodospirillaceae.</title>
        <authorList>
            <person name="Meyer T."/>
            <person name="Kyndt J."/>
        </authorList>
    </citation>
    <scope>NUCLEOTIDE SEQUENCE [LARGE SCALE GENOMIC DNA]</scope>
    <source>
        <strain evidence="3 4">DSM 15113</strain>
    </source>
</reference>
<dbReference type="SMART" id="SM00347">
    <property type="entry name" value="HTH_MARR"/>
    <property type="match status" value="1"/>
</dbReference>
<proteinExistence type="predicted"/>
<name>A0A5M6I8V9_9PROT</name>
<dbReference type="Gene3D" id="1.10.10.10">
    <property type="entry name" value="Winged helix-like DNA-binding domain superfamily/Winged helix DNA-binding domain"/>
    <property type="match status" value="1"/>
</dbReference>
<dbReference type="GO" id="GO:0006950">
    <property type="term" value="P:response to stress"/>
    <property type="evidence" value="ECO:0007669"/>
    <property type="project" value="TreeGrafter"/>
</dbReference>
<dbReference type="InterPro" id="IPR036390">
    <property type="entry name" value="WH_DNA-bd_sf"/>
</dbReference>
<dbReference type="SUPFAM" id="SSF46785">
    <property type="entry name" value="Winged helix' DNA-binding domain"/>
    <property type="match status" value="1"/>
</dbReference>
<dbReference type="OrthoDB" id="9814496at2"/>
<comment type="caution">
    <text evidence="3">The sequence shown here is derived from an EMBL/GenBank/DDBJ whole genome shotgun (WGS) entry which is preliminary data.</text>
</comment>
<dbReference type="PANTHER" id="PTHR33164">
    <property type="entry name" value="TRANSCRIPTIONAL REGULATOR, MARR FAMILY"/>
    <property type="match status" value="1"/>
</dbReference>
<dbReference type="GO" id="GO:0003700">
    <property type="term" value="F:DNA-binding transcription factor activity"/>
    <property type="evidence" value="ECO:0007669"/>
    <property type="project" value="InterPro"/>
</dbReference>
<dbReference type="RefSeq" id="WP_150063172.1">
    <property type="nucleotide sequence ID" value="NZ_JACHII010000011.1"/>
</dbReference>
<dbReference type="Pfam" id="PF12802">
    <property type="entry name" value="MarR_2"/>
    <property type="match status" value="1"/>
</dbReference>
<keyword evidence="4" id="KW-1185">Reference proteome</keyword>
<feature type="domain" description="HTH marR-type" evidence="2">
    <location>
        <begin position="29"/>
        <end position="159"/>
    </location>
</feature>
<dbReference type="EMBL" id="VWPJ01000015">
    <property type="protein sequence ID" value="KAA5604633.1"/>
    <property type="molecule type" value="Genomic_DNA"/>
</dbReference>
<evidence type="ECO:0000313" key="4">
    <source>
        <dbReference type="Proteomes" id="UP000324065"/>
    </source>
</evidence>
<evidence type="ECO:0000313" key="3">
    <source>
        <dbReference type="EMBL" id="KAA5604633.1"/>
    </source>
</evidence>
<dbReference type="Proteomes" id="UP000324065">
    <property type="component" value="Unassembled WGS sequence"/>
</dbReference>
<dbReference type="PANTHER" id="PTHR33164:SF95">
    <property type="entry name" value="TRANSCRIPTIONAL REGULATOR"/>
    <property type="match status" value="1"/>
</dbReference>
<sequence>MTVPSSTPPALNNEDTAPEQRTEVEYVLDEQVGFLLRKAQQRHLSLFASHIQPDLTAMQFAALAKLDEVGPCSQNALGRLTAMDVATIKGVVTRLKARGLIEKGPAPDDRRLHLIALTPAGREAVAQALPLARDITQRTLAPLAPEDQATLVDLLRQIT</sequence>
<dbReference type="AlphaFoldDB" id="A0A5M6I8V9"/>
<dbReference type="InterPro" id="IPR039422">
    <property type="entry name" value="MarR/SlyA-like"/>
</dbReference>
<evidence type="ECO:0000256" key="1">
    <source>
        <dbReference type="SAM" id="MobiDB-lite"/>
    </source>
</evidence>
<dbReference type="PROSITE" id="PS50995">
    <property type="entry name" value="HTH_MARR_2"/>
    <property type="match status" value="1"/>
</dbReference>
<gene>
    <name evidence="3" type="ORF">F1188_14550</name>
</gene>
<dbReference type="InterPro" id="IPR000835">
    <property type="entry name" value="HTH_MarR-typ"/>
</dbReference>
<evidence type="ECO:0000259" key="2">
    <source>
        <dbReference type="PROSITE" id="PS50995"/>
    </source>
</evidence>
<feature type="compositionally biased region" description="Polar residues" evidence="1">
    <location>
        <begin position="1"/>
        <end position="15"/>
    </location>
</feature>
<dbReference type="InterPro" id="IPR036388">
    <property type="entry name" value="WH-like_DNA-bd_sf"/>
</dbReference>
<feature type="region of interest" description="Disordered" evidence="1">
    <location>
        <begin position="1"/>
        <end position="20"/>
    </location>
</feature>
<accession>A0A5M6I8V9</accession>
<organism evidence="3 4">
    <name type="scientific">Roseospira marina</name>
    <dbReference type="NCBI Taxonomy" id="140057"/>
    <lineage>
        <taxon>Bacteria</taxon>
        <taxon>Pseudomonadati</taxon>
        <taxon>Pseudomonadota</taxon>
        <taxon>Alphaproteobacteria</taxon>
        <taxon>Rhodospirillales</taxon>
        <taxon>Rhodospirillaceae</taxon>
        <taxon>Roseospira</taxon>
    </lineage>
</organism>